<sequence>MNKTSIISILLGLTLAISGCVTVSQKSVQADITSYEYDQNPFNKKYKLKKTDMVHTTIVTESDQDAGTTNLYLLLTTDPGTDNENHLKIYEKDAAKFKQLLNLKMRVTSETKDQQISLMLNHLKFMIQTKFIKDERVISMGSIDGFFAFKEHDINEILRLLNDLSSQG</sequence>
<dbReference type="AlphaFoldDB" id="A0A2V1GT66"/>
<reference evidence="1 2" key="1">
    <citation type="submission" date="2018-04" db="EMBL/GenBank/DDBJ databases">
        <title>Thalassorhabdus spongiae gen. nov., sp. nov., isolated from a marine sponge in South-West Iceland.</title>
        <authorList>
            <person name="Knobloch S."/>
            <person name="Daussin A."/>
            <person name="Johannsson R."/>
            <person name="Marteinsson V.T."/>
        </authorList>
    </citation>
    <scope>NUCLEOTIDE SEQUENCE [LARGE SCALE GENOMIC DNA]</scope>
    <source>
        <strain evidence="1 2">Hp12</strain>
    </source>
</reference>
<proteinExistence type="predicted"/>
<comment type="caution">
    <text evidence="1">The sequence shown here is derived from an EMBL/GenBank/DDBJ whole genome shotgun (WGS) entry which is preliminary data.</text>
</comment>
<dbReference type="Proteomes" id="UP000244906">
    <property type="component" value="Unassembled WGS sequence"/>
</dbReference>
<organism evidence="1 2">
    <name type="scientific">Pelagibaculum spongiae</name>
    <dbReference type="NCBI Taxonomy" id="2080658"/>
    <lineage>
        <taxon>Bacteria</taxon>
        <taxon>Pseudomonadati</taxon>
        <taxon>Pseudomonadota</taxon>
        <taxon>Gammaproteobacteria</taxon>
        <taxon>Oceanospirillales</taxon>
        <taxon>Pelagibaculum</taxon>
    </lineage>
</organism>
<dbReference type="EMBL" id="QDDL01000009">
    <property type="protein sequence ID" value="PVZ65711.1"/>
    <property type="molecule type" value="Genomic_DNA"/>
</dbReference>
<gene>
    <name evidence="1" type="ORF">DC094_17685</name>
</gene>
<dbReference type="RefSeq" id="WP_116688450.1">
    <property type="nucleotide sequence ID" value="NZ_CAWNYD010000009.1"/>
</dbReference>
<evidence type="ECO:0000313" key="1">
    <source>
        <dbReference type="EMBL" id="PVZ65711.1"/>
    </source>
</evidence>
<name>A0A2V1GT66_9GAMM</name>
<evidence type="ECO:0000313" key="2">
    <source>
        <dbReference type="Proteomes" id="UP000244906"/>
    </source>
</evidence>
<keyword evidence="2" id="KW-1185">Reference proteome</keyword>
<protein>
    <submittedName>
        <fullName evidence="1">Uncharacterized protein</fullName>
    </submittedName>
</protein>
<dbReference type="PROSITE" id="PS51257">
    <property type="entry name" value="PROKAR_LIPOPROTEIN"/>
    <property type="match status" value="1"/>
</dbReference>
<accession>A0A2V1GT66</accession>